<keyword evidence="2" id="KW-1185">Reference proteome</keyword>
<reference evidence="1 2" key="1">
    <citation type="submission" date="2021-06" db="EMBL/GenBank/DDBJ databases">
        <title>Caerostris extrusa draft genome.</title>
        <authorList>
            <person name="Kono N."/>
            <person name="Arakawa K."/>
        </authorList>
    </citation>
    <scope>NUCLEOTIDE SEQUENCE [LARGE SCALE GENOMIC DNA]</scope>
</reference>
<proteinExistence type="predicted"/>
<name>A0AAV4W0K8_CAEEX</name>
<accession>A0AAV4W0K8</accession>
<comment type="caution">
    <text evidence="1">The sequence shown here is derived from an EMBL/GenBank/DDBJ whole genome shotgun (WGS) entry which is preliminary data.</text>
</comment>
<evidence type="ECO:0000313" key="1">
    <source>
        <dbReference type="EMBL" id="GIY76237.1"/>
    </source>
</evidence>
<evidence type="ECO:0000313" key="2">
    <source>
        <dbReference type="Proteomes" id="UP001054945"/>
    </source>
</evidence>
<dbReference type="EMBL" id="BPLR01015453">
    <property type="protein sequence ID" value="GIY76237.1"/>
    <property type="molecule type" value="Genomic_DNA"/>
</dbReference>
<gene>
    <name evidence="1" type="ORF">CEXT_260831</name>
</gene>
<organism evidence="1 2">
    <name type="scientific">Caerostris extrusa</name>
    <name type="common">Bark spider</name>
    <name type="synonym">Caerostris bankana</name>
    <dbReference type="NCBI Taxonomy" id="172846"/>
    <lineage>
        <taxon>Eukaryota</taxon>
        <taxon>Metazoa</taxon>
        <taxon>Ecdysozoa</taxon>
        <taxon>Arthropoda</taxon>
        <taxon>Chelicerata</taxon>
        <taxon>Arachnida</taxon>
        <taxon>Araneae</taxon>
        <taxon>Araneomorphae</taxon>
        <taxon>Entelegynae</taxon>
        <taxon>Araneoidea</taxon>
        <taxon>Araneidae</taxon>
        <taxon>Caerostris</taxon>
    </lineage>
</organism>
<dbReference type="AlphaFoldDB" id="A0AAV4W0K8"/>
<sequence length="96" mass="11314">MNRCTGCTICISEKTIHVVQQSYRPLASPFIIAQSSYSESDCLARFEPRFINHAEPEEDWIFTRLRHVRKIMLLLLKKMKGQVPKQISESDRERIY</sequence>
<dbReference type="Proteomes" id="UP001054945">
    <property type="component" value="Unassembled WGS sequence"/>
</dbReference>
<protein>
    <submittedName>
        <fullName evidence="1">Uncharacterized protein</fullName>
    </submittedName>
</protein>